<protein>
    <recommendedName>
        <fullName evidence="3">TNase-like domain-containing protein</fullName>
    </recommendedName>
</protein>
<accession>A0A1E3W996</accession>
<dbReference type="AlphaFoldDB" id="A0A1E3W996"/>
<sequence length="62" mass="6584">MACDLPPGETATIASVIDGETLKLTDGRAVRLLGVKAPSPPLGWKGDAPCRSWRRRGRHSSA</sequence>
<name>A0A1E3W996_9HYPH</name>
<keyword evidence="2" id="KW-1185">Reference proteome</keyword>
<proteinExistence type="predicted"/>
<comment type="caution">
    <text evidence="1">The sequence shown here is derived from an EMBL/GenBank/DDBJ whole genome shotgun (WGS) entry which is preliminary data.</text>
</comment>
<evidence type="ECO:0000313" key="1">
    <source>
        <dbReference type="EMBL" id="ODS02383.1"/>
    </source>
</evidence>
<dbReference type="EMBL" id="LPWD01000327">
    <property type="protein sequence ID" value="ODS02383.1"/>
    <property type="molecule type" value="Genomic_DNA"/>
</dbReference>
<evidence type="ECO:0000313" key="2">
    <source>
        <dbReference type="Proteomes" id="UP000095042"/>
    </source>
</evidence>
<organism evidence="1 2">
    <name type="scientific">Methyloceanibacter marginalis</name>
    <dbReference type="NCBI Taxonomy" id="1774971"/>
    <lineage>
        <taxon>Bacteria</taxon>
        <taxon>Pseudomonadati</taxon>
        <taxon>Pseudomonadota</taxon>
        <taxon>Alphaproteobacteria</taxon>
        <taxon>Hyphomicrobiales</taxon>
        <taxon>Hyphomicrobiaceae</taxon>
        <taxon>Methyloceanibacter</taxon>
    </lineage>
</organism>
<dbReference type="SUPFAM" id="SSF50199">
    <property type="entry name" value="Staphylococcal nuclease"/>
    <property type="match status" value="1"/>
</dbReference>
<dbReference type="Proteomes" id="UP000095042">
    <property type="component" value="Unassembled WGS sequence"/>
</dbReference>
<reference evidence="1 2" key="1">
    <citation type="journal article" date="2016" name="Environ. Microbiol.">
        <title>New Methyloceanibacter diversity from North Sea sediments includes methanotroph containing solely the soluble methane monooxygenase.</title>
        <authorList>
            <person name="Vekeman B."/>
            <person name="Kerckhof F.M."/>
            <person name="Cremers G."/>
            <person name="de Vos P."/>
            <person name="Vandamme P."/>
            <person name="Boon N."/>
            <person name="Op den Camp H.J."/>
            <person name="Heylen K."/>
        </authorList>
    </citation>
    <scope>NUCLEOTIDE SEQUENCE [LARGE SCALE GENOMIC DNA]</scope>
    <source>
        <strain evidence="1 2">R-67177</strain>
    </source>
</reference>
<gene>
    <name evidence="1" type="ORF">AUC71_15685</name>
</gene>
<dbReference type="InterPro" id="IPR035437">
    <property type="entry name" value="SNase_OB-fold_sf"/>
</dbReference>
<evidence type="ECO:0008006" key="3">
    <source>
        <dbReference type="Google" id="ProtNLM"/>
    </source>
</evidence>